<sequence>MFTKNDKIGFIVVEFPKAAEIFKKYQIDFCCGGDRPLDIALTEQKLDADEVLQQLNSAYNEYQQLNAVVSNNWLQASLADLVDYIVVTHHKYLDANLPGISELTLKILRVHGGRHQELGKVHKLFNVLRTELEEHLITEETILFPLIKQYEQDSDHKHAEQLKQLIQTIENEHEAAGDIIKELRAITGGFTPPEDACTSYKLTYKRIEELESDLFQHIHLENNILHPRVKESI</sequence>
<dbReference type="Gene3D" id="1.10.3910.10">
    <property type="entry name" value="SP0561-like"/>
    <property type="match status" value="1"/>
</dbReference>
<feature type="domain" description="Hemerythrin-like" evidence="5">
    <location>
        <begin position="84"/>
        <end position="228"/>
    </location>
</feature>
<evidence type="ECO:0000256" key="4">
    <source>
        <dbReference type="ARBA" id="ARBA00023004"/>
    </source>
</evidence>
<reference evidence="6" key="1">
    <citation type="submission" date="2019-08" db="EMBL/GenBank/DDBJ databases">
        <authorList>
            <person name="Kucharzyk K."/>
            <person name="Murdoch R.W."/>
            <person name="Higgins S."/>
            <person name="Loffler F."/>
        </authorList>
    </citation>
    <scope>NUCLEOTIDE SEQUENCE</scope>
</reference>
<comment type="caution">
    <text evidence="6">The sequence shown here is derived from an EMBL/GenBank/DDBJ whole genome shotgun (WGS) entry which is preliminary data.</text>
</comment>
<comment type="subcellular location">
    <subcellularLocation>
        <location evidence="1">Cytoplasm</location>
    </subcellularLocation>
</comment>
<keyword evidence="4" id="KW-0408">Iron</keyword>
<accession>A0A644SUM3</accession>
<evidence type="ECO:0000259" key="5">
    <source>
        <dbReference type="Pfam" id="PF01814"/>
    </source>
</evidence>
<dbReference type="SUPFAM" id="SSF140683">
    <property type="entry name" value="SP0561-like"/>
    <property type="match status" value="1"/>
</dbReference>
<proteinExistence type="predicted"/>
<dbReference type="InterPro" id="IPR012312">
    <property type="entry name" value="Hemerythrin-like"/>
</dbReference>
<dbReference type="PANTHER" id="PTHR36438:SF1">
    <property type="entry name" value="IRON-SULFUR CLUSTER REPAIR PROTEIN YTFE"/>
    <property type="match status" value="1"/>
</dbReference>
<dbReference type="GO" id="GO:0046872">
    <property type="term" value="F:metal ion binding"/>
    <property type="evidence" value="ECO:0007669"/>
    <property type="project" value="UniProtKB-KW"/>
</dbReference>
<keyword evidence="3" id="KW-0479">Metal-binding</keyword>
<keyword evidence="2" id="KW-0963">Cytoplasm</keyword>
<protein>
    <submittedName>
        <fullName evidence="6">Iron-sulfur cluster repair protein YtfE</fullName>
    </submittedName>
</protein>
<dbReference type="NCBIfam" id="TIGR03652">
    <property type="entry name" value="FeS_repair_RIC"/>
    <property type="match status" value="1"/>
</dbReference>
<dbReference type="Pfam" id="PF01814">
    <property type="entry name" value="Hemerythrin"/>
    <property type="match status" value="1"/>
</dbReference>
<dbReference type="PANTHER" id="PTHR36438">
    <property type="entry name" value="IRON-SULFUR CLUSTER REPAIR PROTEIN YTFE"/>
    <property type="match status" value="1"/>
</dbReference>
<dbReference type="InterPro" id="IPR019903">
    <property type="entry name" value="RIC_family"/>
</dbReference>
<organism evidence="6">
    <name type="scientific">bioreactor metagenome</name>
    <dbReference type="NCBI Taxonomy" id="1076179"/>
    <lineage>
        <taxon>unclassified sequences</taxon>
        <taxon>metagenomes</taxon>
        <taxon>ecological metagenomes</taxon>
    </lineage>
</organism>
<dbReference type="AlphaFoldDB" id="A0A644SUM3"/>
<dbReference type="Gene3D" id="1.20.120.520">
    <property type="entry name" value="nmb1532 protein domain like"/>
    <property type="match status" value="1"/>
</dbReference>
<dbReference type="EMBL" id="VSSQ01000007">
    <property type="protein sequence ID" value="MPL58336.1"/>
    <property type="molecule type" value="Genomic_DNA"/>
</dbReference>
<evidence type="ECO:0000256" key="1">
    <source>
        <dbReference type="ARBA" id="ARBA00004496"/>
    </source>
</evidence>
<gene>
    <name evidence="6" type="primary">ytfE_2</name>
    <name evidence="6" type="ORF">SDC9_03868</name>
</gene>
<dbReference type="InterPro" id="IPR038062">
    <property type="entry name" value="ScdA-like_N_sf"/>
</dbReference>
<evidence type="ECO:0000256" key="3">
    <source>
        <dbReference type="ARBA" id="ARBA00022723"/>
    </source>
</evidence>
<name>A0A644SUM3_9ZZZZ</name>
<evidence type="ECO:0000313" key="6">
    <source>
        <dbReference type="EMBL" id="MPL58336.1"/>
    </source>
</evidence>
<dbReference type="Pfam" id="PF04405">
    <property type="entry name" value="ScdA_N"/>
    <property type="match status" value="1"/>
</dbReference>
<dbReference type="GO" id="GO:0005737">
    <property type="term" value="C:cytoplasm"/>
    <property type="evidence" value="ECO:0007669"/>
    <property type="project" value="UniProtKB-SubCell"/>
</dbReference>
<evidence type="ECO:0000256" key="2">
    <source>
        <dbReference type="ARBA" id="ARBA00022490"/>
    </source>
</evidence>